<reference evidence="1" key="1">
    <citation type="submission" date="2022-10" db="EMBL/GenBank/DDBJ databases">
        <title>Culturing micro-colonial fungi from biological soil crusts in the Mojave desert and describing Neophaeococcomyces mojavensis, and introducing the new genera and species Taxawa tesnikishii.</title>
        <authorList>
            <person name="Kurbessoian T."/>
            <person name="Stajich J.E."/>
        </authorList>
    </citation>
    <scope>NUCLEOTIDE SEQUENCE</scope>
    <source>
        <strain evidence="1">JES_112</strain>
    </source>
</reference>
<name>A0ACC3AK10_9EURO</name>
<evidence type="ECO:0000313" key="1">
    <source>
        <dbReference type="EMBL" id="KAJ9664203.1"/>
    </source>
</evidence>
<proteinExistence type="predicted"/>
<protein>
    <submittedName>
        <fullName evidence="1">Uncharacterized protein</fullName>
    </submittedName>
</protein>
<organism evidence="1 2">
    <name type="scientific">Neophaeococcomyces mojaviensis</name>
    <dbReference type="NCBI Taxonomy" id="3383035"/>
    <lineage>
        <taxon>Eukaryota</taxon>
        <taxon>Fungi</taxon>
        <taxon>Dikarya</taxon>
        <taxon>Ascomycota</taxon>
        <taxon>Pezizomycotina</taxon>
        <taxon>Eurotiomycetes</taxon>
        <taxon>Chaetothyriomycetidae</taxon>
        <taxon>Chaetothyriales</taxon>
        <taxon>Chaetothyriales incertae sedis</taxon>
        <taxon>Neophaeococcomyces</taxon>
    </lineage>
</organism>
<dbReference type="Proteomes" id="UP001172386">
    <property type="component" value="Unassembled WGS sequence"/>
</dbReference>
<dbReference type="EMBL" id="JAPDRQ010000004">
    <property type="protein sequence ID" value="KAJ9664203.1"/>
    <property type="molecule type" value="Genomic_DNA"/>
</dbReference>
<accession>A0ACC3AK10</accession>
<comment type="caution">
    <text evidence="1">The sequence shown here is derived from an EMBL/GenBank/DDBJ whole genome shotgun (WGS) entry which is preliminary data.</text>
</comment>
<evidence type="ECO:0000313" key="2">
    <source>
        <dbReference type="Proteomes" id="UP001172386"/>
    </source>
</evidence>
<keyword evidence="2" id="KW-1185">Reference proteome</keyword>
<gene>
    <name evidence="1" type="ORF">H2198_000421</name>
</gene>
<sequence length="395" mass="44193">MSLKRRNTSSPECESTTKRQRSQPVKQVTSYDDVQNDEDDDEEEIVDVNERPQINAYTGQSGAFPGLSSNDGDAIFYGPANDGIDYLRMVRSEAKGIPHLLRAQTERNHDELDPYVEDDEEDEWGYWDDDGTYTARPGRDEISTTSNLAAAQLYCYDSLLAQFHVLRATMKCVPPLSAIETLTSSQPISFPPESRKARSTWRHCLVHREPSPTQMACVDGNSIFELLRLVTAQMRGLFQTDDVGVAKRLGAWIWAILGKCPDRGELGSEEVSDLRELAQKAVDVRQWLDKKTGSFVPTEEEDDGSAEAEKPEENLDLGSGIEAARRRLENKEVDGGQRVSESGCQDQTSLSNVQAAKQEKMVVLDMILTVVGEVYGQRDLLELRKPWNVMNKGLA</sequence>